<dbReference type="EMBL" id="KB445557">
    <property type="protein sequence ID" value="EMC95334.1"/>
    <property type="molecule type" value="Genomic_DNA"/>
</dbReference>
<gene>
    <name evidence="2" type="ORF">BAUCODRAFT_123790</name>
</gene>
<evidence type="ECO:0000313" key="3">
    <source>
        <dbReference type="Proteomes" id="UP000011761"/>
    </source>
</evidence>
<feature type="region of interest" description="Disordered" evidence="1">
    <location>
        <begin position="45"/>
        <end position="75"/>
    </location>
</feature>
<dbReference type="KEGG" id="bcom:BAUCODRAFT_123790"/>
<name>M2N8B1_BAUPA</name>
<keyword evidence="3" id="KW-1185">Reference proteome</keyword>
<evidence type="ECO:0000256" key="1">
    <source>
        <dbReference type="SAM" id="MobiDB-lite"/>
    </source>
</evidence>
<dbReference type="HOGENOM" id="CLU_2670696_0_0_1"/>
<dbReference type="AlphaFoldDB" id="M2N8B1"/>
<proteinExistence type="predicted"/>
<dbReference type="RefSeq" id="XP_007677849.1">
    <property type="nucleotide sequence ID" value="XM_007679659.1"/>
</dbReference>
<dbReference type="GeneID" id="19107817"/>
<accession>M2N8B1</accession>
<reference evidence="2 3" key="1">
    <citation type="journal article" date="2012" name="PLoS Pathog.">
        <title>Diverse lifestyles and strategies of plant pathogenesis encoded in the genomes of eighteen Dothideomycetes fungi.</title>
        <authorList>
            <person name="Ohm R.A."/>
            <person name="Feau N."/>
            <person name="Henrissat B."/>
            <person name="Schoch C.L."/>
            <person name="Horwitz B.A."/>
            <person name="Barry K.W."/>
            <person name="Condon B.J."/>
            <person name="Copeland A.C."/>
            <person name="Dhillon B."/>
            <person name="Glaser F."/>
            <person name="Hesse C.N."/>
            <person name="Kosti I."/>
            <person name="LaButti K."/>
            <person name="Lindquist E.A."/>
            <person name="Lucas S."/>
            <person name="Salamov A.A."/>
            <person name="Bradshaw R.E."/>
            <person name="Ciuffetti L."/>
            <person name="Hamelin R.C."/>
            <person name="Kema G.H.J."/>
            <person name="Lawrence C."/>
            <person name="Scott J.A."/>
            <person name="Spatafora J.W."/>
            <person name="Turgeon B.G."/>
            <person name="de Wit P.J.G.M."/>
            <person name="Zhong S."/>
            <person name="Goodwin S.B."/>
            <person name="Grigoriev I.V."/>
        </authorList>
    </citation>
    <scope>NUCLEOTIDE SEQUENCE [LARGE SCALE GENOMIC DNA]</scope>
    <source>
        <strain evidence="2 3">UAMH 10762</strain>
    </source>
</reference>
<sequence>MAPVTFHLLALHVSTSFNAFSYSIRSSSIAARPLYVGKSHHWMHAPGTISPQGSTQRRRRESSEMGISGHPPHSG</sequence>
<dbReference type="OrthoDB" id="265717at2759"/>
<protein>
    <submittedName>
        <fullName evidence="2">Uncharacterized protein</fullName>
    </submittedName>
</protein>
<dbReference type="Proteomes" id="UP000011761">
    <property type="component" value="Unassembled WGS sequence"/>
</dbReference>
<organism evidence="2 3">
    <name type="scientific">Baudoinia panamericana (strain UAMH 10762)</name>
    <name type="common">Angels' share fungus</name>
    <name type="synonym">Baudoinia compniacensis (strain UAMH 10762)</name>
    <dbReference type="NCBI Taxonomy" id="717646"/>
    <lineage>
        <taxon>Eukaryota</taxon>
        <taxon>Fungi</taxon>
        <taxon>Dikarya</taxon>
        <taxon>Ascomycota</taxon>
        <taxon>Pezizomycotina</taxon>
        <taxon>Dothideomycetes</taxon>
        <taxon>Dothideomycetidae</taxon>
        <taxon>Mycosphaerellales</taxon>
        <taxon>Teratosphaeriaceae</taxon>
        <taxon>Baudoinia</taxon>
    </lineage>
</organism>
<evidence type="ECO:0000313" key="2">
    <source>
        <dbReference type="EMBL" id="EMC95334.1"/>
    </source>
</evidence>